<dbReference type="EMBL" id="LR797196">
    <property type="protein sequence ID" value="CAB4193600.1"/>
    <property type="molecule type" value="Genomic_DNA"/>
</dbReference>
<sequence length="527" mass="56323">MSITPASDIPISVNYTGRDYYSIREQLITQVQKRVNVDGQTTWTASNTADFAVALIEAFAYMGDLMSYYIDRNVNESFIATATQRESVLNIAQTYGYIPAGYRGASLTATFLNSSVDIINIPAGTTVSGDVVIDDAVHTLYFTVDSDTVSDPATDSGTVTALVLSGQSITQFGGGVTSYGELVGVSTATPAMTFELTESPVVDGSISVYVQDSTNYSKWTQVQHLIDYGPYNQVFTAISDENNVVSISFGDGVSGQIPISGSEVRALYSVGGGNISNISIGVLTDIVYVPNLTPGELSAFQAVITVRNDEVAVGGSDPESLNQIRYAAPIALRANNRAVTKADYSGLALQVGNVGKANATADVWSSVTLYLAPTRNSTETDVAPGLDGTGGTQNGDPTLEFTTMASDVSTFLEDKLLLGTSVTIQPPVYVDVVLGVGYTKEPQYTTAEVELEIKRRILNDFGYMNQLFEDTIHQQDLEFSLNQITGIKIAKVTALYRDGGSPAITTLIGTAEEIFRFQEVNMAVGEL</sequence>
<evidence type="ECO:0000313" key="4">
    <source>
        <dbReference type="EMBL" id="CAB4189169.1"/>
    </source>
</evidence>
<gene>
    <name evidence="3" type="ORF">UFOVP1034_125</name>
    <name evidence="4" type="ORF">UFOVP1177_125</name>
    <name evidence="5" type="ORF">UFOVP1243_112</name>
    <name evidence="6" type="ORF">UFOVP1581_33</name>
    <name evidence="1" type="ORF">UFOVP854_33</name>
    <name evidence="2" type="ORF">UFOVP964_33</name>
</gene>
<dbReference type="EMBL" id="LR796924">
    <property type="protein sequence ID" value="CAB4174215.1"/>
    <property type="molecule type" value="Genomic_DNA"/>
</dbReference>
<dbReference type="EMBL" id="LR796979">
    <property type="protein sequence ID" value="CAB4179493.1"/>
    <property type="molecule type" value="Genomic_DNA"/>
</dbReference>
<reference evidence="3" key="1">
    <citation type="submission" date="2020-05" db="EMBL/GenBank/DDBJ databases">
        <authorList>
            <person name="Chiriac C."/>
            <person name="Salcher M."/>
            <person name="Ghai R."/>
            <person name="Kavagutti S V."/>
        </authorList>
    </citation>
    <scope>NUCLEOTIDE SEQUENCE</scope>
</reference>
<name>A0A6J5Q5X2_9CAUD</name>
<protein>
    <submittedName>
        <fullName evidence="3">Baseplate protein J-like</fullName>
    </submittedName>
</protein>
<dbReference type="EMBL" id="LR798433">
    <property type="protein sequence ID" value="CAB5231182.1"/>
    <property type="molecule type" value="Genomic_DNA"/>
</dbReference>
<organism evidence="3">
    <name type="scientific">uncultured Caudovirales phage</name>
    <dbReference type="NCBI Taxonomy" id="2100421"/>
    <lineage>
        <taxon>Viruses</taxon>
        <taxon>Duplodnaviria</taxon>
        <taxon>Heunggongvirae</taxon>
        <taxon>Uroviricota</taxon>
        <taxon>Caudoviricetes</taxon>
        <taxon>Peduoviridae</taxon>
        <taxon>Maltschvirus</taxon>
        <taxon>Maltschvirus maltsch</taxon>
    </lineage>
</organism>
<proteinExistence type="predicted"/>
<evidence type="ECO:0000313" key="2">
    <source>
        <dbReference type="EMBL" id="CAB4174215.1"/>
    </source>
</evidence>
<dbReference type="EMBL" id="LR796798">
    <property type="protein sequence ID" value="CAB4166934.1"/>
    <property type="molecule type" value="Genomic_DNA"/>
</dbReference>
<evidence type="ECO:0000313" key="6">
    <source>
        <dbReference type="EMBL" id="CAB5231182.1"/>
    </source>
</evidence>
<evidence type="ECO:0000313" key="1">
    <source>
        <dbReference type="EMBL" id="CAB4166934.1"/>
    </source>
</evidence>
<evidence type="ECO:0000313" key="3">
    <source>
        <dbReference type="EMBL" id="CAB4179493.1"/>
    </source>
</evidence>
<dbReference type="EMBL" id="LR797132">
    <property type="protein sequence ID" value="CAB4189169.1"/>
    <property type="molecule type" value="Genomic_DNA"/>
</dbReference>
<accession>A0A6J5Q5X2</accession>
<evidence type="ECO:0000313" key="5">
    <source>
        <dbReference type="EMBL" id="CAB4193600.1"/>
    </source>
</evidence>